<proteinExistence type="predicted"/>
<dbReference type="Pfam" id="PF06676">
    <property type="entry name" value="DUF1178"/>
    <property type="match status" value="1"/>
</dbReference>
<organism evidence="2 3">
    <name type="scientific">Sphingobium algorifonticola</name>
    <dbReference type="NCBI Taxonomy" id="2008318"/>
    <lineage>
        <taxon>Bacteria</taxon>
        <taxon>Pseudomonadati</taxon>
        <taxon>Pseudomonadota</taxon>
        <taxon>Alphaproteobacteria</taxon>
        <taxon>Sphingomonadales</taxon>
        <taxon>Sphingomonadaceae</taxon>
        <taxon>Sphingobium</taxon>
    </lineage>
</organism>
<sequence length="159" mass="16866">MIVFDLRCGAHGHPFEAWFGSSADYDDQQARGLIACPLCGDTDVRKAPMAPAVPAKGNRQAGGARPVAMVPDGQAVAAPDMAKMKAVMERLAAAQRDALKDSQWVGRDFADTARAIHYGEQDAARIHGEVAPDEARALIEEGVPVAPLPFPVVPPEAQN</sequence>
<feature type="domain" description="Putative regulatory protein FmdB zinc ribbon" evidence="1">
    <location>
        <begin position="1"/>
        <end position="49"/>
    </location>
</feature>
<evidence type="ECO:0000313" key="3">
    <source>
        <dbReference type="Proteomes" id="UP000282977"/>
    </source>
</evidence>
<evidence type="ECO:0000259" key="1">
    <source>
        <dbReference type="SMART" id="SM00834"/>
    </source>
</evidence>
<dbReference type="RefSeq" id="WP_127691268.1">
    <property type="nucleotide sequence ID" value="NZ_RZUL01000004.1"/>
</dbReference>
<comment type="caution">
    <text evidence="2">The sequence shown here is derived from an EMBL/GenBank/DDBJ whole genome shotgun (WGS) entry which is preliminary data.</text>
</comment>
<reference evidence="2 3" key="1">
    <citation type="submission" date="2019-01" db="EMBL/GenBank/DDBJ databases">
        <authorList>
            <person name="Chen W.-M."/>
        </authorList>
    </citation>
    <scope>NUCLEOTIDE SEQUENCE [LARGE SCALE GENOMIC DNA]</scope>
    <source>
        <strain evidence="2 3">TLA-22</strain>
    </source>
</reference>
<dbReference type="InterPro" id="IPR013429">
    <property type="entry name" value="Regulatory_FmdB_Zinc_ribbon"/>
</dbReference>
<dbReference type="PIRSF" id="PIRSF032131">
    <property type="entry name" value="UCP032131"/>
    <property type="match status" value="1"/>
</dbReference>
<protein>
    <submittedName>
        <fullName evidence="2">DUF1178 family protein</fullName>
    </submittedName>
</protein>
<evidence type="ECO:0000313" key="2">
    <source>
        <dbReference type="EMBL" id="RVT40170.1"/>
    </source>
</evidence>
<accession>A0A437J5F1</accession>
<dbReference type="AlphaFoldDB" id="A0A437J5F1"/>
<dbReference type="OrthoDB" id="9799894at2"/>
<keyword evidence="3" id="KW-1185">Reference proteome</keyword>
<dbReference type="InterPro" id="IPR009562">
    <property type="entry name" value="DUF1178"/>
</dbReference>
<name>A0A437J5F1_9SPHN</name>
<dbReference type="EMBL" id="RZUL01000004">
    <property type="protein sequence ID" value="RVT40170.1"/>
    <property type="molecule type" value="Genomic_DNA"/>
</dbReference>
<dbReference type="Proteomes" id="UP000282977">
    <property type="component" value="Unassembled WGS sequence"/>
</dbReference>
<gene>
    <name evidence="2" type="ORF">ENE74_12525</name>
</gene>
<dbReference type="SMART" id="SM00834">
    <property type="entry name" value="CxxC_CXXC_SSSS"/>
    <property type="match status" value="1"/>
</dbReference>